<dbReference type="RefSeq" id="WP_350244481.1">
    <property type="nucleotide sequence ID" value="NZ_CP158299.1"/>
</dbReference>
<evidence type="ECO:0000313" key="3">
    <source>
        <dbReference type="EMBL" id="XBV86412.1"/>
    </source>
</evidence>
<feature type="signal peptide" evidence="2">
    <location>
        <begin position="1"/>
        <end position="35"/>
    </location>
</feature>
<proteinExistence type="predicted"/>
<reference evidence="3" key="1">
    <citation type="submission" date="2024-06" db="EMBL/GenBank/DDBJ databases">
        <title>Draft Genome Sequence of Deinococcus sonorensis Type Strain KR-87, a Biofilm Producing Representative of the Genus Deinococcus.</title>
        <authorList>
            <person name="Boren L.S."/>
            <person name="Grosso R.A."/>
            <person name="Hugenberg-Cox A.N."/>
            <person name="Hill J.T.E."/>
            <person name="Albert C.M."/>
            <person name="Tuohy J.M."/>
        </authorList>
    </citation>
    <scope>NUCLEOTIDE SEQUENCE</scope>
    <source>
        <strain evidence="3">KR-87</strain>
    </source>
</reference>
<name>A0AAU7UCB7_9DEIO</name>
<dbReference type="KEGG" id="dsc:ABOD76_08890"/>
<feature type="compositionally biased region" description="Low complexity" evidence="1">
    <location>
        <begin position="41"/>
        <end position="57"/>
    </location>
</feature>
<sequence>MAARPRFHKPRATLSLLAVCSLALGLTVLRAVAGAQDHARSAAQPRPASSQPVREAW</sequence>
<accession>A0AAU7UCB7</accession>
<feature type="region of interest" description="Disordered" evidence="1">
    <location>
        <begin position="36"/>
        <end position="57"/>
    </location>
</feature>
<keyword evidence="2" id="KW-0732">Signal</keyword>
<evidence type="ECO:0000256" key="1">
    <source>
        <dbReference type="SAM" id="MobiDB-lite"/>
    </source>
</evidence>
<dbReference type="EMBL" id="CP158299">
    <property type="protein sequence ID" value="XBV86412.1"/>
    <property type="molecule type" value="Genomic_DNA"/>
</dbReference>
<gene>
    <name evidence="3" type="ORF">ABOD76_08890</name>
</gene>
<dbReference type="AlphaFoldDB" id="A0AAU7UCB7"/>
<protein>
    <submittedName>
        <fullName evidence="3">Uncharacterized protein</fullName>
    </submittedName>
</protein>
<organism evidence="3">
    <name type="scientific">Deinococcus sonorensis KR-87</name>
    <dbReference type="NCBI Taxonomy" id="694439"/>
    <lineage>
        <taxon>Bacteria</taxon>
        <taxon>Thermotogati</taxon>
        <taxon>Deinococcota</taxon>
        <taxon>Deinococci</taxon>
        <taxon>Deinococcales</taxon>
        <taxon>Deinococcaceae</taxon>
        <taxon>Deinococcus</taxon>
    </lineage>
</organism>
<evidence type="ECO:0000256" key="2">
    <source>
        <dbReference type="SAM" id="SignalP"/>
    </source>
</evidence>
<feature type="chain" id="PRO_5043694815" evidence="2">
    <location>
        <begin position="36"/>
        <end position="57"/>
    </location>
</feature>